<dbReference type="Pfam" id="PF00903">
    <property type="entry name" value="Glyoxalase"/>
    <property type="match status" value="1"/>
</dbReference>
<dbReference type="InterPro" id="IPR029068">
    <property type="entry name" value="Glyas_Bleomycin-R_OHBP_Dase"/>
</dbReference>
<evidence type="ECO:0000259" key="1">
    <source>
        <dbReference type="PROSITE" id="PS51819"/>
    </source>
</evidence>
<dbReference type="RefSeq" id="WP_170184246.1">
    <property type="nucleotide sequence ID" value="NZ_BAAAJL010000010.1"/>
</dbReference>
<accession>A0A4Y4DUN5</accession>
<gene>
    <name evidence="2" type="ORF">AUR04nite_31160</name>
</gene>
<proteinExistence type="predicted"/>
<feature type="domain" description="VOC" evidence="1">
    <location>
        <begin position="1"/>
        <end position="106"/>
    </location>
</feature>
<reference evidence="2 3" key="1">
    <citation type="submission" date="2019-06" db="EMBL/GenBank/DDBJ databases">
        <title>Whole genome shotgun sequence of Glutamicibacter uratoxydans NBRC 15515.</title>
        <authorList>
            <person name="Hosoyama A."/>
            <person name="Uohara A."/>
            <person name="Ohji S."/>
            <person name="Ichikawa N."/>
        </authorList>
    </citation>
    <scope>NUCLEOTIDE SEQUENCE [LARGE SCALE GENOMIC DNA]</scope>
    <source>
        <strain evidence="2 3">NBRC 15515</strain>
    </source>
</reference>
<dbReference type="Proteomes" id="UP000316612">
    <property type="component" value="Unassembled WGS sequence"/>
</dbReference>
<dbReference type="Gene3D" id="3.10.180.10">
    <property type="entry name" value="2,3-Dihydroxybiphenyl 1,2-Dioxygenase, domain 1"/>
    <property type="match status" value="1"/>
</dbReference>
<dbReference type="SUPFAM" id="SSF54593">
    <property type="entry name" value="Glyoxalase/Bleomycin resistance protein/Dihydroxybiphenyl dioxygenase"/>
    <property type="match status" value="1"/>
</dbReference>
<dbReference type="PROSITE" id="PS51819">
    <property type="entry name" value="VOC"/>
    <property type="match status" value="1"/>
</dbReference>
<sequence>MFYRPVPDLAKALDYYCNVLGWDEHWREGDTTAAVSPADGKVTLMLDVSTSDSVAPGPILSVDDVRSWVRARREKLTVLEEPVPIPGGWWASLADPFGGRIYLIDQSTTDQPNK</sequence>
<dbReference type="InterPro" id="IPR037523">
    <property type="entry name" value="VOC_core"/>
</dbReference>
<dbReference type="EMBL" id="BJNY01000022">
    <property type="protein sequence ID" value="GED07584.1"/>
    <property type="molecule type" value="Genomic_DNA"/>
</dbReference>
<dbReference type="InterPro" id="IPR004360">
    <property type="entry name" value="Glyas_Fos-R_dOase_dom"/>
</dbReference>
<evidence type="ECO:0000313" key="2">
    <source>
        <dbReference type="EMBL" id="GED07584.1"/>
    </source>
</evidence>
<organism evidence="2 3">
    <name type="scientific">Glutamicibacter uratoxydans</name>
    <name type="common">Arthrobacter uratoxydans</name>
    <dbReference type="NCBI Taxonomy" id="43667"/>
    <lineage>
        <taxon>Bacteria</taxon>
        <taxon>Bacillati</taxon>
        <taxon>Actinomycetota</taxon>
        <taxon>Actinomycetes</taxon>
        <taxon>Micrococcales</taxon>
        <taxon>Micrococcaceae</taxon>
        <taxon>Glutamicibacter</taxon>
    </lineage>
</organism>
<keyword evidence="3" id="KW-1185">Reference proteome</keyword>
<protein>
    <recommendedName>
        <fullName evidence="1">VOC domain-containing protein</fullName>
    </recommendedName>
</protein>
<name>A0A4Y4DUN5_GLUUR</name>
<evidence type="ECO:0000313" key="3">
    <source>
        <dbReference type="Proteomes" id="UP000316612"/>
    </source>
</evidence>
<dbReference type="AlphaFoldDB" id="A0A4Y4DUN5"/>
<comment type="caution">
    <text evidence="2">The sequence shown here is derived from an EMBL/GenBank/DDBJ whole genome shotgun (WGS) entry which is preliminary data.</text>
</comment>